<organism evidence="3 4">
    <name type="scientific">Helianthus annuus</name>
    <name type="common">Common sunflower</name>
    <dbReference type="NCBI Taxonomy" id="4232"/>
    <lineage>
        <taxon>Eukaryota</taxon>
        <taxon>Viridiplantae</taxon>
        <taxon>Streptophyta</taxon>
        <taxon>Embryophyta</taxon>
        <taxon>Tracheophyta</taxon>
        <taxon>Spermatophyta</taxon>
        <taxon>Magnoliopsida</taxon>
        <taxon>eudicotyledons</taxon>
        <taxon>Gunneridae</taxon>
        <taxon>Pentapetalae</taxon>
        <taxon>asterids</taxon>
        <taxon>campanulids</taxon>
        <taxon>Asterales</taxon>
        <taxon>Asteraceae</taxon>
        <taxon>Asteroideae</taxon>
        <taxon>Heliantheae alliance</taxon>
        <taxon>Heliantheae</taxon>
        <taxon>Helianthus</taxon>
    </lineage>
</organism>
<feature type="compositionally biased region" description="Gly residues" evidence="1">
    <location>
        <begin position="142"/>
        <end position="154"/>
    </location>
</feature>
<dbReference type="InParanoid" id="A0A251T409"/>
<gene>
    <name evidence="3" type="ORF">HannXRQ_Chr12g0378431</name>
    <name evidence="2" type="ORF">HanXRQr2_Chr12g0558891</name>
</gene>
<dbReference type="EMBL" id="CM007901">
    <property type="protein sequence ID" value="OTG05870.1"/>
    <property type="molecule type" value="Genomic_DNA"/>
</dbReference>
<dbReference type="Gramene" id="mRNA:HanXRQr2_Chr12g0558891">
    <property type="protein sequence ID" value="CDS:HanXRQr2_Chr12g0558891.1"/>
    <property type="gene ID" value="HanXRQr2_Chr12g0558891"/>
</dbReference>
<feature type="region of interest" description="Disordered" evidence="1">
    <location>
        <begin position="137"/>
        <end position="157"/>
    </location>
</feature>
<evidence type="ECO:0000256" key="1">
    <source>
        <dbReference type="SAM" id="MobiDB-lite"/>
    </source>
</evidence>
<reference evidence="2" key="3">
    <citation type="submission" date="2020-06" db="EMBL/GenBank/DDBJ databases">
        <title>Helianthus annuus Genome sequencing and assembly Release 2.</title>
        <authorList>
            <person name="Gouzy J."/>
            <person name="Langlade N."/>
            <person name="Munos S."/>
        </authorList>
    </citation>
    <scope>NUCLEOTIDE SEQUENCE</scope>
    <source>
        <tissue evidence="2">Leaves</tissue>
    </source>
</reference>
<dbReference type="FunCoup" id="A0A251T409">
    <property type="interactions" value="152"/>
</dbReference>
<evidence type="ECO:0008006" key="5">
    <source>
        <dbReference type="Google" id="ProtNLM"/>
    </source>
</evidence>
<dbReference type="AlphaFoldDB" id="A0A251T409"/>
<evidence type="ECO:0000313" key="2">
    <source>
        <dbReference type="EMBL" id="KAF5779397.1"/>
    </source>
</evidence>
<proteinExistence type="predicted"/>
<keyword evidence="4" id="KW-1185">Reference proteome</keyword>
<evidence type="ECO:0000313" key="3">
    <source>
        <dbReference type="EMBL" id="OTG05870.1"/>
    </source>
</evidence>
<dbReference type="InterPro" id="IPR025322">
    <property type="entry name" value="PADRE_dom"/>
</dbReference>
<dbReference type="Pfam" id="PF14009">
    <property type="entry name" value="PADRE"/>
    <property type="match status" value="1"/>
</dbReference>
<dbReference type="Proteomes" id="UP000215914">
    <property type="component" value="Chromosome 12"/>
</dbReference>
<dbReference type="EMBL" id="MNCJ02000327">
    <property type="protein sequence ID" value="KAF5779397.1"/>
    <property type="molecule type" value="Genomic_DNA"/>
</dbReference>
<reference evidence="3" key="2">
    <citation type="submission" date="2017-02" db="EMBL/GenBank/DDBJ databases">
        <title>Sunflower complete genome.</title>
        <authorList>
            <person name="Langlade N."/>
            <person name="Munos S."/>
        </authorList>
    </citation>
    <scope>NUCLEOTIDE SEQUENCE [LARGE SCALE GENOMIC DNA]</scope>
    <source>
        <tissue evidence="3">Leaves</tissue>
    </source>
</reference>
<reference evidence="2 4" key="1">
    <citation type="journal article" date="2017" name="Nature">
        <title>The sunflower genome provides insights into oil metabolism, flowering and Asterid evolution.</title>
        <authorList>
            <person name="Badouin H."/>
            <person name="Gouzy J."/>
            <person name="Grassa C.J."/>
            <person name="Murat F."/>
            <person name="Staton S.E."/>
            <person name="Cottret L."/>
            <person name="Lelandais-Briere C."/>
            <person name="Owens G.L."/>
            <person name="Carrere S."/>
            <person name="Mayjonade B."/>
            <person name="Legrand L."/>
            <person name="Gill N."/>
            <person name="Kane N.C."/>
            <person name="Bowers J.E."/>
            <person name="Hubner S."/>
            <person name="Bellec A."/>
            <person name="Berard A."/>
            <person name="Berges H."/>
            <person name="Blanchet N."/>
            <person name="Boniface M.C."/>
            <person name="Brunel D."/>
            <person name="Catrice O."/>
            <person name="Chaidir N."/>
            <person name="Claudel C."/>
            <person name="Donnadieu C."/>
            <person name="Faraut T."/>
            <person name="Fievet G."/>
            <person name="Helmstetter N."/>
            <person name="King M."/>
            <person name="Knapp S.J."/>
            <person name="Lai Z."/>
            <person name="Le Paslier M.C."/>
            <person name="Lippi Y."/>
            <person name="Lorenzon L."/>
            <person name="Mandel J.R."/>
            <person name="Marage G."/>
            <person name="Marchand G."/>
            <person name="Marquand E."/>
            <person name="Bret-Mestries E."/>
            <person name="Morien E."/>
            <person name="Nambeesan S."/>
            <person name="Nguyen T."/>
            <person name="Pegot-Espagnet P."/>
            <person name="Pouilly N."/>
            <person name="Raftis F."/>
            <person name="Sallet E."/>
            <person name="Schiex T."/>
            <person name="Thomas J."/>
            <person name="Vandecasteele C."/>
            <person name="Vares D."/>
            <person name="Vear F."/>
            <person name="Vautrin S."/>
            <person name="Crespi M."/>
            <person name="Mangin B."/>
            <person name="Burke J.M."/>
            <person name="Salse J."/>
            <person name="Munos S."/>
            <person name="Vincourt P."/>
            <person name="Rieseberg L.H."/>
            <person name="Langlade N.B."/>
        </authorList>
    </citation>
    <scope>NUCLEOTIDE SEQUENCE [LARGE SCALE GENOMIC DNA]</scope>
    <source>
        <strain evidence="4">cv. SF193</strain>
        <tissue evidence="2">Leaves</tissue>
    </source>
</reference>
<accession>A0A251T409</accession>
<evidence type="ECO:0000313" key="4">
    <source>
        <dbReference type="Proteomes" id="UP000215914"/>
    </source>
</evidence>
<dbReference type="OrthoDB" id="843671at2759"/>
<dbReference type="OMA" id="RRKNICF"/>
<dbReference type="PANTHER" id="PTHR33052">
    <property type="entry name" value="DUF4228 DOMAIN PROTEIN-RELATED"/>
    <property type="match status" value="1"/>
</dbReference>
<sequence>MGICTSCHSTAVVTAKLILPDGRLQEFIYPTKVHHVLNKNPSIFICNADEMDFDDFVSPIKDHEELQPGQLYFALPLKRLKHPLQPEEMAALAVKASAALAKCSAGQRRKTNICFTTPRVKSSSRVADVETVGLGRRSCRSGGRGGGGGGGGKRGSFRVMLSAIPE</sequence>
<protein>
    <recommendedName>
        <fullName evidence="5">DUF4228 domain protein</fullName>
    </recommendedName>
</protein>
<name>A0A251T409_HELAN</name>